<dbReference type="CDD" id="cd04048">
    <property type="entry name" value="C2A_Copine"/>
    <property type="match status" value="1"/>
</dbReference>
<feature type="region of interest" description="Disordered" evidence="21">
    <location>
        <begin position="384"/>
        <end position="433"/>
    </location>
</feature>
<feature type="domain" description="RRM" evidence="23">
    <location>
        <begin position="436"/>
        <end position="513"/>
    </location>
</feature>
<evidence type="ECO:0000256" key="10">
    <source>
        <dbReference type="ARBA" id="ARBA00022737"/>
    </source>
</evidence>
<feature type="compositionally biased region" description="Low complexity" evidence="21">
    <location>
        <begin position="640"/>
        <end position="666"/>
    </location>
</feature>
<dbReference type="Pfam" id="PF07002">
    <property type="entry name" value="Copine"/>
    <property type="match status" value="1"/>
</dbReference>
<evidence type="ECO:0000256" key="3">
    <source>
        <dbReference type="ARBA" id="ARBA00004246"/>
    </source>
</evidence>
<dbReference type="PANTHER" id="PTHR10857">
    <property type="entry name" value="COPINE"/>
    <property type="match status" value="1"/>
</dbReference>
<evidence type="ECO:0000313" key="25">
    <source>
        <dbReference type="Proteomes" id="UP001153269"/>
    </source>
</evidence>
<evidence type="ECO:0000256" key="21">
    <source>
        <dbReference type="SAM" id="MobiDB-lite"/>
    </source>
</evidence>
<evidence type="ECO:0000259" key="22">
    <source>
        <dbReference type="PROSITE" id="PS50004"/>
    </source>
</evidence>
<dbReference type="EMBL" id="CADEAL010000157">
    <property type="protein sequence ID" value="CAB1415450.1"/>
    <property type="molecule type" value="Genomic_DNA"/>
</dbReference>
<evidence type="ECO:0000256" key="13">
    <source>
        <dbReference type="ARBA" id="ARBA00022949"/>
    </source>
</evidence>
<dbReference type="Gene3D" id="3.40.50.410">
    <property type="entry name" value="von Willebrand factor, type A domain"/>
    <property type="match status" value="1"/>
</dbReference>
<dbReference type="Gene3D" id="2.60.40.150">
    <property type="entry name" value="C2 domain"/>
    <property type="match status" value="2"/>
</dbReference>
<accession>A0A9N7TM00</accession>
<keyword evidence="25" id="KW-1185">Reference proteome</keyword>
<dbReference type="Pfam" id="PF00168">
    <property type="entry name" value="C2"/>
    <property type="match status" value="2"/>
</dbReference>
<feature type="region of interest" description="Disordered" evidence="21">
    <location>
        <begin position="762"/>
        <end position="824"/>
    </location>
</feature>
<dbReference type="SMART" id="SM00239">
    <property type="entry name" value="C2"/>
    <property type="match status" value="2"/>
</dbReference>
<dbReference type="GO" id="GO:0003723">
    <property type="term" value="F:RNA binding"/>
    <property type="evidence" value="ECO:0007669"/>
    <property type="project" value="UniProtKB-UniRule"/>
</dbReference>
<evidence type="ECO:0000256" key="18">
    <source>
        <dbReference type="ARBA" id="ARBA00074834"/>
    </source>
</evidence>
<evidence type="ECO:0000256" key="12">
    <source>
        <dbReference type="ARBA" id="ARBA00022884"/>
    </source>
</evidence>
<dbReference type="Gene3D" id="3.30.70.330">
    <property type="match status" value="5"/>
</dbReference>
<proteinExistence type="inferred from homology"/>
<dbReference type="GO" id="GO:0071277">
    <property type="term" value="P:cellular response to calcium ion"/>
    <property type="evidence" value="ECO:0007669"/>
    <property type="project" value="TreeGrafter"/>
</dbReference>
<dbReference type="SMART" id="SM00360">
    <property type="entry name" value="RRM"/>
    <property type="match status" value="4"/>
</dbReference>
<evidence type="ECO:0000256" key="2">
    <source>
        <dbReference type="ARBA" id="ARBA00004236"/>
    </source>
</evidence>
<evidence type="ECO:0000256" key="11">
    <source>
        <dbReference type="ARBA" id="ARBA00022837"/>
    </source>
</evidence>
<feature type="domain" description="RRM" evidence="23">
    <location>
        <begin position="305"/>
        <end position="380"/>
    </location>
</feature>
<feature type="region of interest" description="Disordered" evidence="21">
    <location>
        <begin position="626"/>
        <end position="668"/>
    </location>
</feature>
<dbReference type="FunFam" id="3.30.70.330:FF:000193">
    <property type="entry name" value="RNA-binding motif protein 12"/>
    <property type="match status" value="1"/>
</dbReference>
<dbReference type="SUPFAM" id="SSF53300">
    <property type="entry name" value="vWA-like"/>
    <property type="match status" value="1"/>
</dbReference>
<feature type="domain" description="C2" evidence="22">
    <location>
        <begin position="975"/>
        <end position="1101"/>
    </location>
</feature>
<evidence type="ECO:0000259" key="23">
    <source>
        <dbReference type="PROSITE" id="PS50102"/>
    </source>
</evidence>
<dbReference type="InterPro" id="IPR000504">
    <property type="entry name" value="RRM_dom"/>
</dbReference>
<gene>
    <name evidence="24" type="ORF">PLEPLA_LOCUS3166</name>
</gene>
<evidence type="ECO:0000256" key="7">
    <source>
        <dbReference type="ARBA" id="ARBA00022490"/>
    </source>
</evidence>
<comment type="similarity">
    <text evidence="5">Belongs to the copine family.</text>
</comment>
<evidence type="ECO:0000256" key="5">
    <source>
        <dbReference type="ARBA" id="ARBA00009048"/>
    </source>
</evidence>
<feature type="compositionally biased region" description="Basic and acidic residues" evidence="21">
    <location>
        <begin position="399"/>
        <end position="409"/>
    </location>
</feature>
<keyword evidence="8" id="KW-0597">Phosphoprotein</keyword>
<feature type="domain" description="RRM" evidence="23">
    <location>
        <begin position="824"/>
        <end position="895"/>
    </location>
</feature>
<keyword evidence="6" id="KW-1003">Cell membrane</keyword>
<protein>
    <recommendedName>
        <fullName evidence="18">Copine-3</fullName>
    </recommendedName>
    <alternativeName>
        <fullName evidence="19">Copine III</fullName>
    </alternativeName>
</protein>
<dbReference type="GO" id="GO:0005634">
    <property type="term" value="C:nucleus"/>
    <property type="evidence" value="ECO:0007669"/>
    <property type="project" value="UniProtKB-SubCell"/>
</dbReference>
<evidence type="ECO:0000256" key="8">
    <source>
        <dbReference type="ARBA" id="ARBA00022553"/>
    </source>
</evidence>
<evidence type="ECO:0000256" key="17">
    <source>
        <dbReference type="ARBA" id="ARBA00065466"/>
    </source>
</evidence>
<comment type="function">
    <text evidence="16">Calcium-dependent phospholipid-binding protein that plays a role in ERBB2-mediated tumor cell migration in response to growth factor heregulin stimulation.</text>
</comment>
<evidence type="ECO:0000256" key="15">
    <source>
        <dbReference type="ARBA" id="ARBA00023242"/>
    </source>
</evidence>
<dbReference type="SUPFAM" id="SSF54928">
    <property type="entry name" value="RNA-binding domain, RBD"/>
    <property type="match status" value="4"/>
</dbReference>
<dbReference type="InterPro" id="IPR002035">
    <property type="entry name" value="VWF_A"/>
</dbReference>
<dbReference type="InterPro" id="IPR037768">
    <property type="entry name" value="C2B_Copine"/>
</dbReference>
<dbReference type="GO" id="GO:0005544">
    <property type="term" value="F:calcium-dependent phospholipid binding"/>
    <property type="evidence" value="ECO:0007669"/>
    <property type="project" value="InterPro"/>
</dbReference>
<dbReference type="GO" id="GO:0005886">
    <property type="term" value="C:plasma membrane"/>
    <property type="evidence" value="ECO:0007669"/>
    <property type="project" value="UniProtKB-SubCell"/>
</dbReference>
<dbReference type="InterPro" id="IPR035892">
    <property type="entry name" value="C2_domain_sf"/>
</dbReference>
<feature type="domain" description="C2" evidence="22">
    <location>
        <begin position="1110"/>
        <end position="1233"/>
    </location>
</feature>
<evidence type="ECO:0000256" key="20">
    <source>
        <dbReference type="PROSITE-ProRule" id="PRU00176"/>
    </source>
</evidence>
<feature type="compositionally biased region" description="Gly residues" evidence="21">
    <location>
        <begin position="767"/>
        <end position="790"/>
    </location>
</feature>
<evidence type="ECO:0000256" key="1">
    <source>
        <dbReference type="ARBA" id="ARBA00004123"/>
    </source>
</evidence>
<keyword evidence="9" id="KW-0479">Metal-binding</keyword>
<dbReference type="InterPro" id="IPR012677">
    <property type="entry name" value="Nucleotide-bd_a/b_plait_sf"/>
</dbReference>
<dbReference type="GO" id="GO:0046872">
    <property type="term" value="F:metal ion binding"/>
    <property type="evidence" value="ECO:0007669"/>
    <property type="project" value="UniProtKB-KW"/>
</dbReference>
<dbReference type="GO" id="GO:0043122">
    <property type="term" value="P:regulation of canonical NF-kappaB signal transduction"/>
    <property type="evidence" value="ECO:0007669"/>
    <property type="project" value="TreeGrafter"/>
</dbReference>
<dbReference type="InterPro" id="IPR010734">
    <property type="entry name" value="Copine_C"/>
</dbReference>
<dbReference type="FunFam" id="2.60.40.150:FF:000099">
    <property type="entry name" value="Copine 3"/>
    <property type="match status" value="1"/>
</dbReference>
<evidence type="ECO:0000256" key="4">
    <source>
        <dbReference type="ARBA" id="ARBA00004496"/>
    </source>
</evidence>
<dbReference type="InterPro" id="IPR000008">
    <property type="entry name" value="C2_dom"/>
</dbReference>
<dbReference type="Proteomes" id="UP001153269">
    <property type="component" value="Unassembled WGS sequence"/>
</dbReference>
<dbReference type="SUPFAM" id="SSF49562">
    <property type="entry name" value="C2 domain (Calcium/lipid-binding domain, CaLB)"/>
    <property type="match status" value="2"/>
</dbReference>
<dbReference type="CDD" id="cd01459">
    <property type="entry name" value="vWA_copine_like"/>
    <property type="match status" value="1"/>
</dbReference>
<evidence type="ECO:0000256" key="9">
    <source>
        <dbReference type="ARBA" id="ARBA00022723"/>
    </source>
</evidence>
<dbReference type="CDD" id="cd04047">
    <property type="entry name" value="C2B_Copine"/>
    <property type="match status" value="1"/>
</dbReference>
<evidence type="ECO:0000256" key="6">
    <source>
        <dbReference type="ARBA" id="ARBA00022475"/>
    </source>
</evidence>
<keyword evidence="13" id="KW-0965">Cell junction</keyword>
<dbReference type="InterPro" id="IPR036465">
    <property type="entry name" value="vWFA_dom_sf"/>
</dbReference>
<keyword evidence="15" id="KW-0539">Nucleus</keyword>
<dbReference type="SMART" id="SM00327">
    <property type="entry name" value="VWA"/>
    <property type="match status" value="1"/>
</dbReference>
<keyword evidence="14" id="KW-0472">Membrane</keyword>
<dbReference type="InterPro" id="IPR035979">
    <property type="entry name" value="RBD_domain_sf"/>
</dbReference>
<reference evidence="24" key="1">
    <citation type="submission" date="2020-03" db="EMBL/GenBank/DDBJ databases">
        <authorList>
            <person name="Weist P."/>
        </authorList>
    </citation>
    <scope>NUCLEOTIDE SEQUENCE</scope>
</reference>
<dbReference type="PROSITE" id="PS50004">
    <property type="entry name" value="C2"/>
    <property type="match status" value="2"/>
</dbReference>
<comment type="caution">
    <text evidence="24">The sequence shown here is derived from an EMBL/GenBank/DDBJ whole genome shotgun (WGS) entry which is preliminary data.</text>
</comment>
<comment type="subcellular location">
    <subcellularLocation>
        <location evidence="3">Cell junction</location>
        <location evidence="3">Focal adhesion</location>
    </subcellularLocation>
    <subcellularLocation>
        <location evidence="2">Cell membrane</location>
    </subcellularLocation>
    <subcellularLocation>
        <location evidence="4">Cytoplasm</location>
    </subcellularLocation>
    <subcellularLocation>
        <location evidence="1">Nucleus</location>
    </subcellularLocation>
</comment>
<dbReference type="InterPro" id="IPR045052">
    <property type="entry name" value="Copine"/>
</dbReference>
<evidence type="ECO:0000313" key="24">
    <source>
        <dbReference type="EMBL" id="CAB1415450.1"/>
    </source>
</evidence>
<evidence type="ECO:0000256" key="16">
    <source>
        <dbReference type="ARBA" id="ARBA00058857"/>
    </source>
</evidence>
<dbReference type="FunFam" id="2.60.40.150:FF:000042">
    <property type="entry name" value="Copine 3"/>
    <property type="match status" value="1"/>
</dbReference>
<evidence type="ECO:0000256" key="14">
    <source>
        <dbReference type="ARBA" id="ARBA00023136"/>
    </source>
</evidence>
<sequence length="1522" mass="164066">MAVVIRLQGLPIMAGTMDIRHFFSGLTIPDGGVHIVGGEHGEAFIVFATDEDARLGMMRTGGSIKASKVSLLLSSKTEMQNMIELSRRRFEAGAGAVETAAPTAGNANRQGGTAHIPTVQSGAGGRSGSHGNQGFSNTSALVTAASSIQEPPSHKVIASLASIVHCFPNSYSSTPTITTALASLNAGPPPIPPLPSMPSMPPMPTLPNIPVPPQVSSLPPVPTVSPMSQGPPMPPMSHLSHMSSMPPFNPSLPPPAGLGPGLPLGTPNPMLFNPLSPLASLGLQAHMKAAAAAASGVGIANPDELFVLLQNLPFSCSELEVREFFRGLSVDGARLLRDGQGRPSGRAIVKFFSPQDSFEAVKRGGGMMGQRFIEITPSSERQWASLGDGMMGHAPHNSSKSDHINEFHDHQHRRGNAGSGGRDQRGRSRSPHRQEFCVYLKGLPYEADKKQIKEFFNNLSIVEDSVYIAYGPNGRATGEGFLEFKAEQDHKTALGSHMQYMGTRFIQVQPISRKGMLEKIDSIRKREATQGDGKNQDGLKAPRNCAHITNIPYNISKKDVRAFLDGVGIYEDTLKVLADSHGNGLGQSIFQLRTEEDARKAERLHRQKLNGRDAFIHLVTFEQMKEIERNPPPQNKRGQRNQNQQGQSQNPHQQTQSSPQQPQINPFAGISGEEFNFLRNTMGNLNNAQFVTPFSAPGNGLAGPPPLPPLAAGLGDVNLGLAPPLVAGLPGVPIMEPPGFRTGGGLSFSQDGLRGLVSFESANRKSSGGGQNRGGGANNNQGRPGGGATGGQQVFTQGADSLRNQPAPGGSSNPNSQRGGAGPTIVKLQNMPFTVTVDEIMDFFYGYQVLQGSICLQFSEKGLPTGEAMVAFQNHEEAAAAVLDLNDRPIGARKVANHLSLVGKRYRRHPVALNTDRQSCGPIRTRYCNRLTNQRLSGESGSRFPPPLCLLSEEGSVTVPVGDCACSPPCCALLRVEEIKHRESEEMAKDCISKVELSISCSNLLDKDVGSKSDPLCVLLQSTGGDKWTELGRTERLNNTSSPSFSQRLRLDYAFETVQNLKLGVYDIDNSSSDLSDDDYLGGVELTLGQIVSSKSVSRPLQLKKGKPAGKGTITVTAEEIKDNRAITLEFEARNLDKKDTFGKSDPFLEFFKKGDDGKWQLVHRTEVVKNNLNPSWKKFCIPLQTFCCSDLERPLKVDCSDHDSDGTHDLIGSFTTKVSELQKAGQGSPVEFDCIHPDKQKKKKSYKNSGVVSLKNCKLVTQYTFLDYVMGGCQINFTVGVDFTGSNGDPRSPNSLHYLSPDGLNQYLSALWSVGLVVQDYDTDKLFPAFGFGAKLPPDFTAAHHEFALNFNPTNPYCQGVEGIIDAYRKVLPQLKLSGPTNFSPLINHVASIATSGAQANNASQYFVLLILTDGEITDLDQTRDAIVRASRLPLSIIIVGVGPADFKAMELLDGDDGVLKSTVGEAVARDIVQFVPYRQFKDAPKEALAKSVLAEVPNQLVSYFKMRGLDPPKPKAADKA</sequence>
<organism evidence="24 25">
    <name type="scientific">Pleuronectes platessa</name>
    <name type="common">European plaice</name>
    <dbReference type="NCBI Taxonomy" id="8262"/>
    <lineage>
        <taxon>Eukaryota</taxon>
        <taxon>Metazoa</taxon>
        <taxon>Chordata</taxon>
        <taxon>Craniata</taxon>
        <taxon>Vertebrata</taxon>
        <taxon>Euteleostomi</taxon>
        <taxon>Actinopterygii</taxon>
        <taxon>Neopterygii</taxon>
        <taxon>Teleostei</taxon>
        <taxon>Neoteleostei</taxon>
        <taxon>Acanthomorphata</taxon>
        <taxon>Carangaria</taxon>
        <taxon>Pleuronectiformes</taxon>
        <taxon>Pleuronectoidei</taxon>
        <taxon>Pleuronectidae</taxon>
        <taxon>Pleuronectes</taxon>
    </lineage>
</organism>
<dbReference type="GO" id="GO:1903265">
    <property type="term" value="P:positive regulation of tumor necrosis factor-mediated signaling pathway"/>
    <property type="evidence" value="ECO:0007669"/>
    <property type="project" value="TreeGrafter"/>
</dbReference>
<dbReference type="PROSITE" id="PS50102">
    <property type="entry name" value="RRM"/>
    <property type="match status" value="3"/>
</dbReference>
<keyword evidence="7" id="KW-0963">Cytoplasm</keyword>
<evidence type="ECO:0000256" key="19">
    <source>
        <dbReference type="ARBA" id="ARBA00076171"/>
    </source>
</evidence>
<keyword evidence="12 20" id="KW-0694">RNA-binding</keyword>
<dbReference type="GO" id="GO:0005925">
    <property type="term" value="C:focal adhesion"/>
    <property type="evidence" value="ECO:0007669"/>
    <property type="project" value="UniProtKB-SubCell"/>
</dbReference>
<dbReference type="PANTHER" id="PTHR10857:SF2">
    <property type="entry name" value="COPINE-1"/>
    <property type="match status" value="1"/>
</dbReference>
<dbReference type="GO" id="GO:0005737">
    <property type="term" value="C:cytoplasm"/>
    <property type="evidence" value="ECO:0007669"/>
    <property type="project" value="UniProtKB-SubCell"/>
</dbReference>
<dbReference type="Pfam" id="PF00076">
    <property type="entry name" value="RRM_1"/>
    <property type="match status" value="3"/>
</dbReference>
<keyword evidence="11" id="KW-0106">Calcium</keyword>
<name>A0A9N7TM00_PLEPL</name>
<keyword evidence="10" id="KW-0677">Repeat</keyword>
<comment type="subunit">
    <text evidence="17">Monomer. Interacts with ERBB2 (preferentially with the tyrosine phosphorylated form); this interaction occurs at the cell membrane and is increased in a growth factor heregulin-dependent manner. Interacts with SHC1; this interaction may mediate the binding of CPNE3 with ERBB2. Interacts with RACK1.</text>
</comment>